<keyword evidence="3" id="KW-1185">Reference proteome</keyword>
<dbReference type="Gene3D" id="1.25.40.10">
    <property type="entry name" value="Tetratricopeptide repeat domain"/>
    <property type="match status" value="1"/>
</dbReference>
<dbReference type="InterPro" id="IPR019734">
    <property type="entry name" value="TPR_rpt"/>
</dbReference>
<dbReference type="Proteomes" id="UP000599523">
    <property type="component" value="Unassembled WGS sequence"/>
</dbReference>
<protein>
    <recommendedName>
        <fullName evidence="4">Tetratricopeptide repeat protein</fullName>
    </recommendedName>
</protein>
<dbReference type="PROSITE" id="PS50005">
    <property type="entry name" value="TPR"/>
    <property type="match status" value="1"/>
</dbReference>
<evidence type="ECO:0000313" key="2">
    <source>
        <dbReference type="EMBL" id="NMG01808.1"/>
    </source>
</evidence>
<dbReference type="SUPFAM" id="SSF48452">
    <property type="entry name" value="TPR-like"/>
    <property type="match status" value="1"/>
</dbReference>
<evidence type="ECO:0000313" key="3">
    <source>
        <dbReference type="Proteomes" id="UP000599523"/>
    </source>
</evidence>
<proteinExistence type="predicted"/>
<name>A0A972J9B3_9RHOO</name>
<accession>A0A972J9B3</accession>
<sequence length="228" mass="25909">MKNDSAMGLGAPALRRVRVLGLLFLLLAAWALPSVGFAQTSVVCPPLERRFGPHDYLNPSSRQRFLNLVERHHFTDRVRNMNPRGDTGSLIGDIQYTLNWFPNHHEALDLFARLAVREQNPQPLGASAHIDCRFQWARQVNPRDEMVPMIQGLYFHRLGRNSDAIRQFEQAVVLGPNNATVRYNFGLVLVQARRFEEAREQARAAYALGFPLPGLRDQLRRAGYPLGD</sequence>
<evidence type="ECO:0000256" key="1">
    <source>
        <dbReference type="PROSITE-ProRule" id="PRU00339"/>
    </source>
</evidence>
<dbReference type="EMBL" id="WTVM01000008">
    <property type="protein sequence ID" value="NMG01808.1"/>
    <property type="molecule type" value="Genomic_DNA"/>
</dbReference>
<feature type="repeat" description="TPR" evidence="1">
    <location>
        <begin position="145"/>
        <end position="178"/>
    </location>
</feature>
<organism evidence="2 3">
    <name type="scientific">Azoarcus taiwanensis</name>
    <dbReference type="NCBI Taxonomy" id="666964"/>
    <lineage>
        <taxon>Bacteria</taxon>
        <taxon>Pseudomonadati</taxon>
        <taxon>Pseudomonadota</taxon>
        <taxon>Betaproteobacteria</taxon>
        <taxon>Rhodocyclales</taxon>
        <taxon>Zoogloeaceae</taxon>
        <taxon>Azoarcus</taxon>
    </lineage>
</organism>
<reference evidence="2" key="1">
    <citation type="submission" date="2019-12" db="EMBL/GenBank/DDBJ databases">
        <title>Comparative genomics gives insights into the taxonomy of the Azoarcus-Aromatoleum group and reveals separate origins of nif in the plant-associated Azoarcus and non-plant-associated Aromatoleum sub-groups.</title>
        <authorList>
            <person name="Lafos M."/>
            <person name="Maluk M."/>
            <person name="Batista M."/>
            <person name="Junghare M."/>
            <person name="Carmona M."/>
            <person name="Faoro H."/>
            <person name="Cruz L.M."/>
            <person name="Battistoni F."/>
            <person name="De Souza E."/>
            <person name="Pedrosa F."/>
            <person name="Chen W.-M."/>
            <person name="Poole P.S."/>
            <person name="Dixon R.A."/>
            <person name="James E.K."/>
        </authorList>
    </citation>
    <scope>NUCLEOTIDE SEQUENCE</scope>
    <source>
        <strain evidence="2">NSC3</strain>
    </source>
</reference>
<evidence type="ECO:0008006" key="4">
    <source>
        <dbReference type="Google" id="ProtNLM"/>
    </source>
</evidence>
<keyword evidence="1" id="KW-0802">TPR repeat</keyword>
<gene>
    <name evidence="2" type="ORF">GPA21_02310</name>
</gene>
<comment type="caution">
    <text evidence="2">The sequence shown here is derived from an EMBL/GenBank/DDBJ whole genome shotgun (WGS) entry which is preliminary data.</text>
</comment>
<dbReference type="RefSeq" id="WP_168986602.1">
    <property type="nucleotide sequence ID" value="NZ_CAWPHM010000319.1"/>
</dbReference>
<dbReference type="AlphaFoldDB" id="A0A972J9B3"/>
<dbReference type="Pfam" id="PF13432">
    <property type="entry name" value="TPR_16"/>
    <property type="match status" value="1"/>
</dbReference>
<dbReference type="InterPro" id="IPR011990">
    <property type="entry name" value="TPR-like_helical_dom_sf"/>
</dbReference>